<sequence>MTMALLVANQMNSVMRVEEDVQRLVTKPSPTKDSLMSIIKVCIHRDACMKKVNDKAKLYGYEGTTAEEETPSYLLSSHYPSVSIKIRWLEKLQLYQTFSLYMPWYKGTIQQKTMEHGCSASIGK</sequence>
<dbReference type="AlphaFoldDB" id="A0A4V4H4G4"/>
<gene>
    <name evidence="1" type="ORF">C4D60_Mb06t37360</name>
</gene>
<protein>
    <submittedName>
        <fullName evidence="1">Uncharacterized protein</fullName>
    </submittedName>
</protein>
<organism evidence="1 2">
    <name type="scientific">Musa balbisiana</name>
    <name type="common">Banana</name>
    <dbReference type="NCBI Taxonomy" id="52838"/>
    <lineage>
        <taxon>Eukaryota</taxon>
        <taxon>Viridiplantae</taxon>
        <taxon>Streptophyta</taxon>
        <taxon>Embryophyta</taxon>
        <taxon>Tracheophyta</taxon>
        <taxon>Spermatophyta</taxon>
        <taxon>Magnoliopsida</taxon>
        <taxon>Liliopsida</taxon>
        <taxon>Zingiberales</taxon>
        <taxon>Musaceae</taxon>
        <taxon>Musa</taxon>
    </lineage>
</organism>
<evidence type="ECO:0000313" key="1">
    <source>
        <dbReference type="EMBL" id="THU52036.1"/>
    </source>
</evidence>
<dbReference type="EMBL" id="PYDT01000009">
    <property type="protein sequence ID" value="THU52036.1"/>
    <property type="molecule type" value="Genomic_DNA"/>
</dbReference>
<accession>A0A4V4H4G4</accession>
<comment type="caution">
    <text evidence="1">The sequence shown here is derived from an EMBL/GenBank/DDBJ whole genome shotgun (WGS) entry which is preliminary data.</text>
</comment>
<proteinExistence type="predicted"/>
<name>A0A4V4H4G4_MUSBA</name>
<keyword evidence="2" id="KW-1185">Reference proteome</keyword>
<reference evidence="1 2" key="1">
    <citation type="journal article" date="2019" name="Nat. Plants">
        <title>Genome sequencing of Musa balbisiana reveals subgenome evolution and function divergence in polyploid bananas.</title>
        <authorList>
            <person name="Yao X."/>
        </authorList>
    </citation>
    <scope>NUCLEOTIDE SEQUENCE [LARGE SCALE GENOMIC DNA]</scope>
    <source>
        <strain evidence="2">cv. DH-PKW</strain>
        <tissue evidence="1">Leaves</tissue>
    </source>
</reference>
<dbReference type="Proteomes" id="UP000317650">
    <property type="component" value="Chromosome 6"/>
</dbReference>
<evidence type="ECO:0000313" key="2">
    <source>
        <dbReference type="Proteomes" id="UP000317650"/>
    </source>
</evidence>